<feature type="compositionally biased region" description="Basic residues" evidence="3">
    <location>
        <begin position="429"/>
        <end position="443"/>
    </location>
</feature>
<feature type="compositionally biased region" description="Basic and acidic residues" evidence="3">
    <location>
        <begin position="261"/>
        <end position="273"/>
    </location>
</feature>
<dbReference type="GO" id="GO:0005737">
    <property type="term" value="C:cytoplasm"/>
    <property type="evidence" value="ECO:0007669"/>
    <property type="project" value="TreeGrafter"/>
</dbReference>
<dbReference type="PANTHER" id="PTHR24346">
    <property type="entry name" value="MAP/MICROTUBULE AFFINITY-REGULATING KINASE"/>
    <property type="match status" value="1"/>
</dbReference>
<name>A0A3M7EP16_HORWE</name>
<organism evidence="5 6">
    <name type="scientific">Hortaea werneckii</name>
    <name type="common">Black yeast</name>
    <name type="synonym">Cladosporium werneckii</name>
    <dbReference type="NCBI Taxonomy" id="91943"/>
    <lineage>
        <taxon>Eukaryota</taxon>
        <taxon>Fungi</taxon>
        <taxon>Dikarya</taxon>
        <taxon>Ascomycota</taxon>
        <taxon>Pezizomycotina</taxon>
        <taxon>Dothideomycetes</taxon>
        <taxon>Dothideomycetidae</taxon>
        <taxon>Mycosphaerellales</taxon>
        <taxon>Teratosphaeriaceae</taxon>
        <taxon>Hortaea</taxon>
    </lineage>
</organism>
<dbReference type="Pfam" id="PF00069">
    <property type="entry name" value="Pkinase"/>
    <property type="match status" value="1"/>
</dbReference>
<feature type="compositionally biased region" description="Polar residues" evidence="3">
    <location>
        <begin position="287"/>
        <end position="299"/>
    </location>
</feature>
<keyword evidence="2" id="KW-0067">ATP-binding</keyword>
<evidence type="ECO:0000256" key="1">
    <source>
        <dbReference type="ARBA" id="ARBA00022741"/>
    </source>
</evidence>
<dbReference type="GO" id="GO:0004674">
    <property type="term" value="F:protein serine/threonine kinase activity"/>
    <property type="evidence" value="ECO:0007669"/>
    <property type="project" value="TreeGrafter"/>
</dbReference>
<comment type="caution">
    <text evidence="5">The sequence shown here is derived from an EMBL/GenBank/DDBJ whole genome shotgun (WGS) entry which is preliminary data.</text>
</comment>
<feature type="compositionally biased region" description="Basic and acidic residues" evidence="3">
    <location>
        <begin position="43"/>
        <end position="52"/>
    </location>
</feature>
<dbReference type="VEuPathDB" id="FungiDB:BTJ68_12471"/>
<dbReference type="PROSITE" id="PS00108">
    <property type="entry name" value="PROTEIN_KINASE_ST"/>
    <property type="match status" value="1"/>
</dbReference>
<dbReference type="Proteomes" id="UP000281468">
    <property type="component" value="Unassembled WGS sequence"/>
</dbReference>
<feature type="compositionally biased region" description="Basic and acidic residues" evidence="3">
    <location>
        <begin position="241"/>
        <end position="253"/>
    </location>
</feature>
<feature type="region of interest" description="Disordered" evidence="3">
    <location>
        <begin position="104"/>
        <end position="159"/>
    </location>
</feature>
<feature type="compositionally biased region" description="Acidic residues" evidence="3">
    <location>
        <begin position="312"/>
        <end position="321"/>
    </location>
</feature>
<dbReference type="SMART" id="SM00220">
    <property type="entry name" value="S_TKc"/>
    <property type="match status" value="1"/>
</dbReference>
<dbReference type="AlphaFoldDB" id="A0A3M7EP16"/>
<evidence type="ECO:0000256" key="3">
    <source>
        <dbReference type="SAM" id="MobiDB-lite"/>
    </source>
</evidence>
<dbReference type="GO" id="GO:0000226">
    <property type="term" value="P:microtubule cytoskeleton organization"/>
    <property type="evidence" value="ECO:0007669"/>
    <property type="project" value="TreeGrafter"/>
</dbReference>
<feature type="compositionally biased region" description="Low complexity" evidence="3">
    <location>
        <begin position="571"/>
        <end position="589"/>
    </location>
</feature>
<gene>
    <name evidence="5" type="ORF">D0862_13393</name>
</gene>
<evidence type="ECO:0000313" key="6">
    <source>
        <dbReference type="Proteomes" id="UP000281468"/>
    </source>
</evidence>
<feature type="compositionally biased region" description="Polar residues" evidence="3">
    <location>
        <begin position="323"/>
        <end position="334"/>
    </location>
</feature>
<feature type="compositionally biased region" description="Basic and acidic residues" evidence="3">
    <location>
        <begin position="460"/>
        <end position="474"/>
    </location>
</feature>
<dbReference type="GO" id="GO:0005524">
    <property type="term" value="F:ATP binding"/>
    <property type="evidence" value="ECO:0007669"/>
    <property type="project" value="UniProtKB-KW"/>
</dbReference>
<dbReference type="PANTHER" id="PTHR24346:SF76">
    <property type="entry name" value="NON-SPECIFIC SERINE_THREONINE PROTEIN KINASE"/>
    <property type="match status" value="1"/>
</dbReference>
<feature type="region of interest" description="Disordered" evidence="3">
    <location>
        <begin position="403"/>
        <end position="536"/>
    </location>
</feature>
<dbReference type="Gene3D" id="3.30.200.20">
    <property type="entry name" value="Phosphorylase Kinase, domain 1"/>
    <property type="match status" value="1"/>
</dbReference>
<dbReference type="InterPro" id="IPR000719">
    <property type="entry name" value="Prot_kinase_dom"/>
</dbReference>
<dbReference type="PROSITE" id="PS50011">
    <property type="entry name" value="PROTEIN_KINASE_DOM"/>
    <property type="match status" value="1"/>
</dbReference>
<sequence length="984" mass="106145">MQVGRGQGGAASVQRVQGSGTRPSSRPESLVGGLGSHHPAAKVNDDTQKDGDSGVGRLSCALHQLGVLADQRGGVILDLLHEPGTCVACMAAYDIKQHFKGLRAESGHRKGRRDPFATGFSDDESEQDRRSRRRERSSSIKNKKTSAPPIQRPQELGPTKTSVLDQLWDSDDEELLNAPTTRSDRRPSPAPGHSQNRRVSDTTAERGNSVDKSSPTRKNGRRRSSIVQAAGPLAYLDDSDDDKRNPSPRRTDRGPSPSPRKGSDSVDPLDRSARSGTPRGSRGPVAETSQTRKQPSRHTVASPFAGTKYLEDSDSDTDEEAVSSRQGSTDTAATSEPPESLSPYDSALSPKHPEVKRVDKSKQQQGGGVSWRAFSASRHEQRNSEIQALQASLRQRGKSISFGTFAKTDDGKQIPIPADVQGLIGSGLRRGRGRPGPRGKSPPRRASDTEPTPDEVDDTERDRGGLFDPKEFKSKSFTAVPATPAKEMETQKLPNITTTPTRAASRPSTFMASPMGDVMSDSPATSPRASSDMISSSESILSKLMVSPQTIPEGVTVEHSIASPTSGEITSPLSRDSSLKSSRASSRPARVPKRPSRRSNSGNTPVSPAHAFLSSWSKDAGVEPAPEPQPDDEGQAIGLQNEYIIGRTVNQGGFGVIKEVHSITERGERSIRAVKIVRKAIPDKAADENEKAQQELEHEVSVWRHLIHPHILRLHAVYDTDFATFCVMDFNVGGTLFDLVRKSRASASAENPGSSSGGRKGLEPKLAKIYAYQLASALRYLHEDIRVCHRDIKLENCLVDLTGVADPDTDPGILRLCDFGLADFLHSDSSLDDSLALAEDHRLNFSPPSSSSAATESNRPTTSSVIGTLEYASPKGLSVHRKLFETAGDLWAFGVIVYVLCTGDLPFKHPMPSKTIELIIQADWDDGALKNAAAGSDSVIELVQGCLEKDIDLRWTVGEVLRSPWFEGCGDLVDGEGAGGSVWV</sequence>
<reference evidence="5 6" key="1">
    <citation type="journal article" date="2018" name="BMC Genomics">
        <title>Genomic evidence for intraspecific hybridization in a clonal and extremely halotolerant yeast.</title>
        <authorList>
            <person name="Gostincar C."/>
            <person name="Stajich J.E."/>
            <person name="Zupancic J."/>
            <person name="Zalar P."/>
            <person name="Gunde-Cimerman N."/>
        </authorList>
    </citation>
    <scope>NUCLEOTIDE SEQUENCE [LARGE SCALE GENOMIC DNA]</scope>
    <source>
        <strain evidence="5 6">EXF-171</strain>
    </source>
</reference>
<dbReference type="EMBL" id="QWIQ01000733">
    <property type="protein sequence ID" value="RMY78323.1"/>
    <property type="molecule type" value="Genomic_DNA"/>
</dbReference>
<dbReference type="InterPro" id="IPR011009">
    <property type="entry name" value="Kinase-like_dom_sf"/>
</dbReference>
<feature type="region of interest" description="Disordered" evidence="3">
    <location>
        <begin position="177"/>
        <end position="384"/>
    </location>
</feature>
<feature type="compositionally biased region" description="Polar residues" evidence="3">
    <location>
        <begin position="14"/>
        <end position="27"/>
    </location>
</feature>
<dbReference type="Gene3D" id="1.10.510.10">
    <property type="entry name" value="Transferase(Phosphotransferase) domain 1"/>
    <property type="match status" value="1"/>
</dbReference>
<feature type="region of interest" description="Disordered" evidence="3">
    <location>
        <begin position="558"/>
        <end position="610"/>
    </location>
</feature>
<accession>A0A3M7EP16</accession>
<feature type="compositionally biased region" description="Polar residues" evidence="3">
    <location>
        <begin position="492"/>
        <end position="511"/>
    </location>
</feature>
<feature type="compositionally biased region" description="Basic and acidic residues" evidence="3">
    <location>
        <begin position="351"/>
        <end position="362"/>
    </location>
</feature>
<feature type="compositionally biased region" description="Polar residues" evidence="3">
    <location>
        <begin position="205"/>
        <end position="217"/>
    </location>
</feature>
<feature type="domain" description="Protein kinase" evidence="4">
    <location>
        <begin position="643"/>
        <end position="966"/>
    </location>
</feature>
<evidence type="ECO:0000256" key="2">
    <source>
        <dbReference type="ARBA" id="ARBA00022840"/>
    </source>
</evidence>
<dbReference type="GO" id="GO:0035556">
    <property type="term" value="P:intracellular signal transduction"/>
    <property type="evidence" value="ECO:0007669"/>
    <property type="project" value="TreeGrafter"/>
</dbReference>
<protein>
    <recommendedName>
        <fullName evidence="4">Protein kinase domain-containing protein</fullName>
    </recommendedName>
</protein>
<proteinExistence type="predicted"/>
<feature type="region of interest" description="Disordered" evidence="3">
    <location>
        <begin position="1"/>
        <end position="52"/>
    </location>
</feature>
<evidence type="ECO:0000313" key="5">
    <source>
        <dbReference type="EMBL" id="RMY78323.1"/>
    </source>
</evidence>
<keyword evidence="1" id="KW-0547">Nucleotide-binding</keyword>
<dbReference type="InterPro" id="IPR008271">
    <property type="entry name" value="Ser/Thr_kinase_AS"/>
</dbReference>
<dbReference type="SUPFAM" id="SSF56112">
    <property type="entry name" value="Protein kinase-like (PK-like)"/>
    <property type="match status" value="1"/>
</dbReference>
<evidence type="ECO:0000259" key="4">
    <source>
        <dbReference type="PROSITE" id="PS50011"/>
    </source>
</evidence>